<proteinExistence type="predicted"/>
<sequence>MATRIRRKHGLPRDEYLARNREFCKHGTDLPQSKLDADMVRQIRADAGTHSQRQLAMRYQVHQTTIHKILNYTTWVHVL</sequence>
<protein>
    <submittedName>
        <fullName evidence="1">Uncharacterized protein</fullName>
    </submittedName>
</protein>
<dbReference type="RefSeq" id="WP_059284658.1">
    <property type="nucleotide sequence ID" value="NZ_LNQU01000005.1"/>
</dbReference>
<evidence type="ECO:0000313" key="1">
    <source>
        <dbReference type="EMBL" id="PXX49405.1"/>
    </source>
</evidence>
<evidence type="ECO:0000313" key="2">
    <source>
        <dbReference type="Proteomes" id="UP000248395"/>
    </source>
</evidence>
<reference evidence="1 2" key="1">
    <citation type="submission" date="2018-05" db="EMBL/GenBank/DDBJ databases">
        <title>Genomic Encyclopedia of Type Strains, Phase IV (KMG-IV): sequencing the most valuable type-strain genomes for metagenomic binning, comparative biology and taxonomic classification.</title>
        <authorList>
            <person name="Goeker M."/>
        </authorList>
    </citation>
    <scope>NUCLEOTIDE SEQUENCE [LARGE SCALE GENOMIC DNA]</scope>
    <source>
        <strain evidence="1 2">DSM 25134</strain>
    </source>
</reference>
<dbReference type="AlphaFoldDB" id="A0A318JN43"/>
<accession>A0A318JN43</accession>
<name>A0A318JN43_9NEIS</name>
<dbReference type="EMBL" id="QJKC01000004">
    <property type="protein sequence ID" value="PXX49405.1"/>
    <property type="molecule type" value="Genomic_DNA"/>
</dbReference>
<gene>
    <name evidence="1" type="ORF">DFR38_10445</name>
</gene>
<dbReference type="OrthoDB" id="9255804at2"/>
<dbReference type="Proteomes" id="UP000248395">
    <property type="component" value="Unassembled WGS sequence"/>
</dbReference>
<organism evidence="1 2">
    <name type="scientific">Aquitalea magnusonii</name>
    <dbReference type="NCBI Taxonomy" id="332411"/>
    <lineage>
        <taxon>Bacteria</taxon>
        <taxon>Pseudomonadati</taxon>
        <taxon>Pseudomonadota</taxon>
        <taxon>Betaproteobacteria</taxon>
        <taxon>Neisseriales</taxon>
        <taxon>Chromobacteriaceae</taxon>
        <taxon>Aquitalea</taxon>
    </lineage>
</organism>
<keyword evidence="2" id="KW-1185">Reference proteome</keyword>
<comment type="caution">
    <text evidence="1">The sequence shown here is derived from an EMBL/GenBank/DDBJ whole genome shotgun (WGS) entry which is preliminary data.</text>
</comment>